<protein>
    <submittedName>
        <fullName evidence="1">Uncharacterized protein</fullName>
    </submittedName>
</protein>
<proteinExistence type="predicted"/>
<dbReference type="AlphaFoldDB" id="A0A087UCS6"/>
<accession>A0A087UCS6</accession>
<name>A0A087UCS6_STEMI</name>
<reference evidence="1 2" key="1">
    <citation type="submission" date="2013-11" db="EMBL/GenBank/DDBJ databases">
        <title>Genome sequencing of Stegodyphus mimosarum.</title>
        <authorList>
            <person name="Bechsgaard J."/>
        </authorList>
    </citation>
    <scope>NUCLEOTIDE SEQUENCE [LARGE SCALE GENOMIC DNA]</scope>
</reference>
<organism evidence="1 2">
    <name type="scientific">Stegodyphus mimosarum</name>
    <name type="common">African social velvet spider</name>
    <dbReference type="NCBI Taxonomy" id="407821"/>
    <lineage>
        <taxon>Eukaryota</taxon>
        <taxon>Metazoa</taxon>
        <taxon>Ecdysozoa</taxon>
        <taxon>Arthropoda</taxon>
        <taxon>Chelicerata</taxon>
        <taxon>Arachnida</taxon>
        <taxon>Araneae</taxon>
        <taxon>Araneomorphae</taxon>
        <taxon>Entelegynae</taxon>
        <taxon>Eresoidea</taxon>
        <taxon>Eresidae</taxon>
        <taxon>Stegodyphus</taxon>
    </lineage>
</organism>
<dbReference type="Proteomes" id="UP000054359">
    <property type="component" value="Unassembled WGS sequence"/>
</dbReference>
<dbReference type="EMBL" id="KK119244">
    <property type="protein sequence ID" value="KFM75165.1"/>
    <property type="molecule type" value="Genomic_DNA"/>
</dbReference>
<sequence>MMSHISIFKAQFSEARDPSVACSILWPTIVLKGLPPTPSWESSPAITKSLQMCCN</sequence>
<feature type="non-terminal residue" evidence="1">
    <location>
        <position position="55"/>
    </location>
</feature>
<keyword evidence="2" id="KW-1185">Reference proteome</keyword>
<gene>
    <name evidence="1" type="ORF">X975_15331</name>
</gene>
<evidence type="ECO:0000313" key="1">
    <source>
        <dbReference type="EMBL" id="KFM75165.1"/>
    </source>
</evidence>
<evidence type="ECO:0000313" key="2">
    <source>
        <dbReference type="Proteomes" id="UP000054359"/>
    </source>
</evidence>